<protein>
    <submittedName>
        <fullName evidence="4">Cutinase transcription factor 1 beta</fullName>
    </submittedName>
</protein>
<dbReference type="PROSITE" id="PS50048">
    <property type="entry name" value="ZN2_CY6_FUNGAL_2"/>
    <property type="match status" value="1"/>
</dbReference>
<feature type="domain" description="Zn(2)-C6 fungal-type" evidence="3">
    <location>
        <begin position="28"/>
        <end position="60"/>
    </location>
</feature>
<dbReference type="AlphaFoldDB" id="A0A8H5WP94"/>
<dbReference type="InterPro" id="IPR052761">
    <property type="entry name" value="Fungal_Detox/Toxin_TFs"/>
</dbReference>
<reference evidence="4 5" key="2">
    <citation type="submission" date="2020-05" db="EMBL/GenBank/DDBJ databases">
        <title>Identification and distribution of gene clusters putatively required for synthesis of sphingolipid metabolism inhibitors in phylogenetically diverse species of the filamentous fungus Fusarium.</title>
        <authorList>
            <person name="Kim H.-S."/>
            <person name="Busman M."/>
            <person name="Brown D.W."/>
            <person name="Divon H."/>
            <person name="Uhlig S."/>
            <person name="Proctor R.H."/>
        </authorList>
    </citation>
    <scope>NUCLEOTIDE SEQUENCE [LARGE SCALE GENOMIC DNA]</scope>
    <source>
        <strain evidence="4 5">NRRL 25331</strain>
    </source>
</reference>
<feature type="region of interest" description="Disordered" evidence="2">
    <location>
        <begin position="1"/>
        <end position="22"/>
    </location>
</feature>
<keyword evidence="5" id="KW-1185">Reference proteome</keyword>
<organism evidence="4 5">
    <name type="scientific">Fusarium circinatum</name>
    <name type="common">Pitch canker fungus</name>
    <name type="synonym">Gibberella circinata</name>
    <dbReference type="NCBI Taxonomy" id="48490"/>
    <lineage>
        <taxon>Eukaryota</taxon>
        <taxon>Fungi</taxon>
        <taxon>Dikarya</taxon>
        <taxon>Ascomycota</taxon>
        <taxon>Pezizomycotina</taxon>
        <taxon>Sordariomycetes</taxon>
        <taxon>Hypocreomycetidae</taxon>
        <taxon>Hypocreales</taxon>
        <taxon>Nectriaceae</taxon>
        <taxon>Fusarium</taxon>
        <taxon>Fusarium fujikuroi species complex</taxon>
    </lineage>
</organism>
<dbReference type="GO" id="GO:0000981">
    <property type="term" value="F:DNA-binding transcription factor activity, RNA polymerase II-specific"/>
    <property type="evidence" value="ECO:0007669"/>
    <property type="project" value="InterPro"/>
</dbReference>
<dbReference type="PANTHER" id="PTHR47425">
    <property type="entry name" value="FARB-RELATED"/>
    <property type="match status" value="1"/>
</dbReference>
<dbReference type="SUPFAM" id="SSF57701">
    <property type="entry name" value="Zn2/Cys6 DNA-binding domain"/>
    <property type="match status" value="1"/>
</dbReference>
<sequence>MDSAFLSPPLSSHQKTKRTQRRKRSTRACLSCRFRKVRCDVSVRGQPCTNCHLDCKNCLVVGRASRLNQQVPRNETNWSPEDDCQEVDRQLSEHLEDDDVNENSNANGTEAAPIDTEALDDHPELCFHTPSLDPGLLAFGDTFDDTVFFENRLGDSETETADIYSGSSRYDDGPTIRETSSSEQESIHCHKMTAPRISSAQPAAQRTNTSTTVLFVHYP</sequence>
<reference evidence="5" key="1">
    <citation type="journal article" date="2020" name="BMC Genomics">
        <title>Correction to: Identification and distribution of gene clusters required for synthesis of sphingolipid metabolism inhibitors in diverse species of the filamentous fungus Fusarium.</title>
        <authorList>
            <person name="Kim H.S."/>
            <person name="Lohmar J.M."/>
            <person name="Busman M."/>
            <person name="Brown D.W."/>
            <person name="Naumann T.A."/>
            <person name="Divon H.H."/>
            <person name="Lysoe E."/>
            <person name="Uhlig S."/>
            <person name="Proctor R.H."/>
        </authorList>
    </citation>
    <scope>NUCLEOTIDE SEQUENCE [LARGE SCALE GENOMIC DNA]</scope>
    <source>
        <strain evidence="5">NRRL 25331</strain>
    </source>
</reference>
<dbReference type="SMART" id="SM00066">
    <property type="entry name" value="GAL4"/>
    <property type="match status" value="1"/>
</dbReference>
<dbReference type="InterPro" id="IPR036864">
    <property type="entry name" value="Zn2-C6_fun-type_DNA-bd_sf"/>
</dbReference>
<keyword evidence="1" id="KW-0539">Nucleus</keyword>
<dbReference type="CDD" id="cd00067">
    <property type="entry name" value="GAL4"/>
    <property type="match status" value="1"/>
</dbReference>
<comment type="caution">
    <text evidence="4">The sequence shown here is derived from an EMBL/GenBank/DDBJ whole genome shotgun (WGS) entry which is preliminary data.</text>
</comment>
<dbReference type="InterPro" id="IPR001138">
    <property type="entry name" value="Zn2Cys6_DnaBD"/>
</dbReference>
<name>A0A8H5WP94_FUSCI</name>
<dbReference type="EMBL" id="JAAQPE010000396">
    <property type="protein sequence ID" value="KAF5665119.1"/>
    <property type="molecule type" value="Genomic_DNA"/>
</dbReference>
<evidence type="ECO:0000256" key="1">
    <source>
        <dbReference type="ARBA" id="ARBA00023242"/>
    </source>
</evidence>
<gene>
    <name evidence="4" type="ORF">FCIRC_10641</name>
</gene>
<accession>A0A8H5WP94</accession>
<dbReference type="GO" id="GO:0008270">
    <property type="term" value="F:zinc ion binding"/>
    <property type="evidence" value="ECO:0007669"/>
    <property type="project" value="InterPro"/>
</dbReference>
<evidence type="ECO:0000313" key="4">
    <source>
        <dbReference type="EMBL" id="KAF5665119.1"/>
    </source>
</evidence>
<proteinExistence type="predicted"/>
<evidence type="ECO:0000259" key="3">
    <source>
        <dbReference type="PROSITE" id="PS50048"/>
    </source>
</evidence>
<evidence type="ECO:0000313" key="5">
    <source>
        <dbReference type="Proteomes" id="UP000572754"/>
    </source>
</evidence>
<dbReference type="PANTHER" id="PTHR47425:SF2">
    <property type="entry name" value="FARB-RELATED"/>
    <property type="match status" value="1"/>
</dbReference>
<evidence type="ECO:0000256" key="2">
    <source>
        <dbReference type="SAM" id="MobiDB-lite"/>
    </source>
</evidence>
<dbReference type="Gene3D" id="4.10.240.10">
    <property type="entry name" value="Zn(2)-C6 fungal-type DNA-binding domain"/>
    <property type="match status" value="1"/>
</dbReference>
<feature type="region of interest" description="Disordered" evidence="2">
    <location>
        <begin position="163"/>
        <end position="185"/>
    </location>
</feature>
<dbReference type="Proteomes" id="UP000572754">
    <property type="component" value="Unassembled WGS sequence"/>
</dbReference>